<dbReference type="PANTHER" id="PTHR43800">
    <property type="entry name" value="PEPTIDYL-LYSINE N-ACETYLTRANSFERASE YJAB"/>
    <property type="match status" value="1"/>
</dbReference>
<reference evidence="4 5" key="1">
    <citation type="submission" date="2022-08" db="EMBL/GenBank/DDBJ databases">
        <title>Reclassification of Massilia species as members of the genera Telluria, Duganella, Pseudoduganella, Mokoshia gen. nov. and Zemynaea gen. nov. using orthogonal and non-orthogonal genome-based approaches.</title>
        <authorList>
            <person name="Bowman J.P."/>
        </authorList>
    </citation>
    <scope>NUCLEOTIDE SEQUENCE [LARGE SCALE GENOMIC DNA]</scope>
    <source>
        <strain evidence="4 5">JCM 31607</strain>
    </source>
</reference>
<dbReference type="PROSITE" id="PS51186">
    <property type="entry name" value="GNAT"/>
    <property type="match status" value="1"/>
</dbReference>
<gene>
    <name evidence="4" type="ORF">NX773_04415</name>
</gene>
<protein>
    <submittedName>
        <fullName evidence="4">Acetyltransferase</fullName>
    </submittedName>
</protein>
<dbReference type="Pfam" id="PF13673">
    <property type="entry name" value="Acetyltransf_10"/>
    <property type="match status" value="1"/>
</dbReference>
<evidence type="ECO:0000313" key="5">
    <source>
        <dbReference type="Proteomes" id="UP001205861"/>
    </source>
</evidence>
<dbReference type="Gene3D" id="3.40.630.30">
    <property type="match status" value="1"/>
</dbReference>
<keyword evidence="5" id="KW-1185">Reference proteome</keyword>
<evidence type="ECO:0000313" key="4">
    <source>
        <dbReference type="EMBL" id="MCS0607409.1"/>
    </source>
</evidence>
<dbReference type="NCBIfam" id="NF007807">
    <property type="entry name" value="PRK10514.1"/>
    <property type="match status" value="1"/>
</dbReference>
<dbReference type="PANTHER" id="PTHR43800:SF1">
    <property type="entry name" value="PEPTIDYL-LYSINE N-ACETYLTRANSFERASE YJAB"/>
    <property type="match status" value="1"/>
</dbReference>
<dbReference type="EMBL" id="JANUGV010000001">
    <property type="protein sequence ID" value="MCS0607409.1"/>
    <property type="molecule type" value="Genomic_DNA"/>
</dbReference>
<dbReference type="InterPro" id="IPR016181">
    <property type="entry name" value="Acyl_CoA_acyltransferase"/>
</dbReference>
<accession>A0ABT2BFX2</accession>
<evidence type="ECO:0000256" key="2">
    <source>
        <dbReference type="ARBA" id="ARBA00023315"/>
    </source>
</evidence>
<keyword evidence="2" id="KW-0012">Acyltransferase</keyword>
<keyword evidence="1" id="KW-0808">Transferase</keyword>
<evidence type="ECO:0000256" key="1">
    <source>
        <dbReference type="ARBA" id="ARBA00022679"/>
    </source>
</evidence>
<evidence type="ECO:0000259" key="3">
    <source>
        <dbReference type="PROSITE" id="PS51186"/>
    </source>
</evidence>
<comment type="caution">
    <text evidence="4">The sequence shown here is derived from an EMBL/GenBank/DDBJ whole genome shotgun (WGS) entry which is preliminary data.</text>
</comment>
<proteinExistence type="predicted"/>
<dbReference type="RefSeq" id="WP_258855137.1">
    <property type="nucleotide sequence ID" value="NZ_JANUGV010000001.1"/>
</dbReference>
<name>A0ABT2BFX2_9BURK</name>
<dbReference type="CDD" id="cd04301">
    <property type="entry name" value="NAT_SF"/>
    <property type="match status" value="1"/>
</dbReference>
<dbReference type="Proteomes" id="UP001205861">
    <property type="component" value="Unassembled WGS sequence"/>
</dbReference>
<dbReference type="InterPro" id="IPR000182">
    <property type="entry name" value="GNAT_dom"/>
</dbReference>
<organism evidence="4 5">
    <name type="scientific">Massilia solisilvae</name>
    <dbReference type="NCBI Taxonomy" id="1811225"/>
    <lineage>
        <taxon>Bacteria</taxon>
        <taxon>Pseudomonadati</taxon>
        <taxon>Pseudomonadota</taxon>
        <taxon>Betaproteobacteria</taxon>
        <taxon>Burkholderiales</taxon>
        <taxon>Oxalobacteraceae</taxon>
        <taxon>Telluria group</taxon>
        <taxon>Massilia</taxon>
    </lineage>
</organism>
<feature type="domain" description="N-acetyltransferase" evidence="3">
    <location>
        <begin position="7"/>
        <end position="151"/>
    </location>
</feature>
<sequence>MSSSTELQIRPSYPADFAELAHVWEASVAATHHFLRREDFLMLRGMIIEFFEQVDLVHATGTDGRITGFLGTSEDKVEMLFIHPDERGHGIGKGLIRYAIEQLRIRKVDVNEQNDQAVGFYQRMGFQVIGRSAVDGMGKPYPLLCLALPDE</sequence>
<dbReference type="SUPFAM" id="SSF55729">
    <property type="entry name" value="Acyl-CoA N-acyltransferases (Nat)"/>
    <property type="match status" value="1"/>
</dbReference>